<evidence type="ECO:0000256" key="4">
    <source>
        <dbReference type="ARBA" id="ARBA00022525"/>
    </source>
</evidence>
<dbReference type="SMART" id="SM00406">
    <property type="entry name" value="IGv"/>
    <property type="match status" value="1"/>
</dbReference>
<evidence type="ECO:0000256" key="3">
    <source>
        <dbReference type="ARBA" id="ARBA00022475"/>
    </source>
</evidence>
<evidence type="ECO:0000256" key="11">
    <source>
        <dbReference type="ARBA" id="ARBA00038737"/>
    </source>
</evidence>
<dbReference type="InterPro" id="IPR050199">
    <property type="entry name" value="IgHV"/>
</dbReference>
<dbReference type="Gene3D" id="2.60.40.10">
    <property type="entry name" value="Immunoglobulins"/>
    <property type="match status" value="1"/>
</dbReference>
<dbReference type="Pfam" id="PF07686">
    <property type="entry name" value="V-set"/>
    <property type="match status" value="1"/>
</dbReference>
<comment type="subunit">
    <text evidence="11">Immunoglobulins are composed of two identical heavy chains and two identical light chains; disulfide-linked.</text>
</comment>
<dbReference type="OMA" id="EWIGISY"/>
<evidence type="ECO:0000256" key="10">
    <source>
        <dbReference type="ARBA" id="ARBA00023319"/>
    </source>
</evidence>
<keyword evidence="10" id="KW-0393">Immunoglobulin domain</keyword>
<dbReference type="PANTHER" id="PTHR23266">
    <property type="entry name" value="IMMUNOGLOBULIN HEAVY CHAIN"/>
    <property type="match status" value="1"/>
</dbReference>
<dbReference type="Bgee" id="ENSCSAG00000009250">
    <property type="expression patterns" value="Expressed in blood and 2 other cell types or tissues"/>
</dbReference>
<name>A0A0D9RA66_CHLSB</name>
<keyword evidence="9" id="KW-1015">Disulfide bond</keyword>
<dbReference type="SUPFAM" id="SSF48726">
    <property type="entry name" value="Immunoglobulin"/>
    <property type="match status" value="1"/>
</dbReference>
<keyword evidence="4" id="KW-0964">Secreted</keyword>
<dbReference type="InterPro" id="IPR013783">
    <property type="entry name" value="Ig-like_fold"/>
</dbReference>
<dbReference type="Proteomes" id="UP000029965">
    <property type="component" value="Chromosome 24"/>
</dbReference>
<dbReference type="GO" id="GO:0002250">
    <property type="term" value="P:adaptive immune response"/>
    <property type="evidence" value="ECO:0007669"/>
    <property type="project" value="UniProtKB-KW"/>
</dbReference>
<reference evidence="15" key="3">
    <citation type="submission" date="2025-09" db="UniProtKB">
        <authorList>
            <consortium name="Ensembl"/>
        </authorList>
    </citation>
    <scope>IDENTIFICATION</scope>
</reference>
<keyword evidence="12" id="KW-1280">Immunoglobulin</keyword>
<evidence type="ECO:0000256" key="7">
    <source>
        <dbReference type="ARBA" id="ARBA00023130"/>
    </source>
</evidence>
<keyword evidence="6" id="KW-0391">Immunity</keyword>
<feature type="domain" description="Ig-like" evidence="14">
    <location>
        <begin position="19"/>
        <end position="117"/>
    </location>
</feature>
<keyword evidence="8" id="KW-0472">Membrane</keyword>
<evidence type="ECO:0000256" key="5">
    <source>
        <dbReference type="ARBA" id="ARBA00022729"/>
    </source>
</evidence>
<dbReference type="STRING" id="60711.ENSCSAP00000005505"/>
<dbReference type="Ensembl" id="ENSCSAT00000007320.1">
    <property type="protein sequence ID" value="ENSCSAP00000005505.1"/>
    <property type="gene ID" value="ENSCSAG00000009250.1"/>
</dbReference>
<comment type="subcellular location">
    <subcellularLocation>
        <location evidence="1">Cell membrane</location>
    </subcellularLocation>
    <subcellularLocation>
        <location evidence="2">Secreted</location>
    </subcellularLocation>
</comment>
<evidence type="ECO:0000256" key="9">
    <source>
        <dbReference type="ARBA" id="ARBA00023157"/>
    </source>
</evidence>
<dbReference type="GO" id="GO:0005576">
    <property type="term" value="C:extracellular region"/>
    <property type="evidence" value="ECO:0007669"/>
    <property type="project" value="UniProtKB-SubCell"/>
</dbReference>
<dbReference type="InterPro" id="IPR013106">
    <property type="entry name" value="Ig_V-set"/>
</dbReference>
<organism evidence="15 16">
    <name type="scientific">Chlorocebus sabaeus</name>
    <name type="common">Green monkey</name>
    <name type="synonym">Simia sabaea</name>
    <dbReference type="NCBI Taxonomy" id="60711"/>
    <lineage>
        <taxon>Eukaryota</taxon>
        <taxon>Metazoa</taxon>
        <taxon>Chordata</taxon>
        <taxon>Craniata</taxon>
        <taxon>Vertebrata</taxon>
        <taxon>Euteleostomi</taxon>
        <taxon>Mammalia</taxon>
        <taxon>Eutheria</taxon>
        <taxon>Euarchontoglires</taxon>
        <taxon>Primates</taxon>
        <taxon>Haplorrhini</taxon>
        <taxon>Catarrhini</taxon>
        <taxon>Cercopithecidae</taxon>
        <taxon>Cercopithecinae</taxon>
        <taxon>Chlorocebus</taxon>
    </lineage>
</organism>
<evidence type="ECO:0000259" key="14">
    <source>
        <dbReference type="PROSITE" id="PS50835"/>
    </source>
</evidence>
<keyword evidence="7" id="KW-1064">Adaptive immunity</keyword>
<evidence type="ECO:0000256" key="12">
    <source>
        <dbReference type="ARBA" id="ARBA00043265"/>
    </source>
</evidence>
<dbReference type="InterPro" id="IPR036179">
    <property type="entry name" value="Ig-like_dom_sf"/>
</dbReference>
<evidence type="ECO:0000256" key="13">
    <source>
        <dbReference type="SAM" id="SignalP"/>
    </source>
</evidence>
<dbReference type="EMBL" id="AQIB01153555">
    <property type="status" value="NOT_ANNOTATED_CDS"/>
    <property type="molecule type" value="Genomic_DNA"/>
</dbReference>
<evidence type="ECO:0000313" key="16">
    <source>
        <dbReference type="Proteomes" id="UP000029965"/>
    </source>
</evidence>
<keyword evidence="3" id="KW-1003">Cell membrane</keyword>
<dbReference type="AlphaFoldDB" id="A0A0D9RA66"/>
<dbReference type="eggNOG" id="ENOG502SQQV">
    <property type="taxonomic scope" value="Eukaryota"/>
</dbReference>
<evidence type="ECO:0000313" key="15">
    <source>
        <dbReference type="Ensembl" id="ENSCSAP00000005505.1"/>
    </source>
</evidence>
<keyword evidence="5 13" id="KW-0732">Signal</keyword>
<feature type="signal peptide" evidence="13">
    <location>
        <begin position="1"/>
        <end position="19"/>
    </location>
</feature>
<dbReference type="GO" id="GO:0019814">
    <property type="term" value="C:immunoglobulin complex"/>
    <property type="evidence" value="ECO:0007669"/>
    <property type="project" value="UniProtKB-KW"/>
</dbReference>
<accession>A0A0D9RA66</accession>
<dbReference type="FunFam" id="2.60.40.10:FF:001072">
    <property type="entry name" value="Immunoglobulin heavy variable V1-24"/>
    <property type="match status" value="1"/>
</dbReference>
<dbReference type="GeneTree" id="ENSGT00950000183013"/>
<keyword evidence="16" id="KW-1185">Reference proteome</keyword>
<reference evidence="15" key="2">
    <citation type="submission" date="2025-08" db="UniProtKB">
        <authorList>
            <consortium name="Ensembl"/>
        </authorList>
    </citation>
    <scope>IDENTIFICATION</scope>
</reference>
<protein>
    <recommendedName>
        <fullName evidence="14">Ig-like domain-containing protein</fullName>
    </recommendedName>
</protein>
<evidence type="ECO:0000256" key="2">
    <source>
        <dbReference type="ARBA" id="ARBA00004613"/>
    </source>
</evidence>
<proteinExistence type="predicted"/>
<dbReference type="InterPro" id="IPR007110">
    <property type="entry name" value="Ig-like_dom"/>
</dbReference>
<dbReference type="GO" id="GO:0005886">
    <property type="term" value="C:plasma membrane"/>
    <property type="evidence" value="ECO:0007669"/>
    <property type="project" value="UniProtKB-SubCell"/>
</dbReference>
<evidence type="ECO:0000256" key="1">
    <source>
        <dbReference type="ARBA" id="ARBA00004236"/>
    </source>
</evidence>
<evidence type="ECO:0000256" key="6">
    <source>
        <dbReference type="ARBA" id="ARBA00022859"/>
    </source>
</evidence>
<evidence type="ECO:0000256" key="8">
    <source>
        <dbReference type="ARBA" id="ARBA00023136"/>
    </source>
</evidence>
<feature type="chain" id="PRO_5002344700" description="Ig-like domain-containing protein" evidence="13">
    <location>
        <begin position="20"/>
        <end position="117"/>
    </location>
</feature>
<sequence>MGSTAILALLLAVLQGVCAEVQLVQSGAEVKRPGESLRISCKTSGYSFTSSWISWVRQMPGKGLEWMGRIYPGDSDTEYSPSFQGQVTISADKSISTTYLQWSSLKASDTATYYCAK</sequence>
<reference evidence="15 16" key="1">
    <citation type="submission" date="2014-03" db="EMBL/GenBank/DDBJ databases">
        <authorList>
            <person name="Warren W."/>
            <person name="Wilson R.K."/>
        </authorList>
    </citation>
    <scope>NUCLEOTIDE SEQUENCE</scope>
</reference>
<dbReference type="PROSITE" id="PS50835">
    <property type="entry name" value="IG_LIKE"/>
    <property type="match status" value="1"/>
</dbReference>